<feature type="domain" description="MIF4G" evidence="4">
    <location>
        <begin position="1"/>
        <end position="77"/>
    </location>
</feature>
<evidence type="ECO:0000259" key="4">
    <source>
        <dbReference type="Pfam" id="PF02854"/>
    </source>
</evidence>
<accession>A0A540K5I4</accession>
<protein>
    <recommendedName>
        <fullName evidence="4">MIF4G domain-containing protein</fullName>
    </recommendedName>
</protein>
<organism evidence="5 6">
    <name type="scientific">Malus baccata</name>
    <name type="common">Siberian crab apple</name>
    <name type="synonym">Pyrus baccata</name>
    <dbReference type="NCBI Taxonomy" id="106549"/>
    <lineage>
        <taxon>Eukaryota</taxon>
        <taxon>Viridiplantae</taxon>
        <taxon>Streptophyta</taxon>
        <taxon>Embryophyta</taxon>
        <taxon>Tracheophyta</taxon>
        <taxon>Spermatophyta</taxon>
        <taxon>Magnoliopsida</taxon>
        <taxon>eudicotyledons</taxon>
        <taxon>Gunneridae</taxon>
        <taxon>Pentapetalae</taxon>
        <taxon>rosids</taxon>
        <taxon>fabids</taxon>
        <taxon>Rosales</taxon>
        <taxon>Rosaceae</taxon>
        <taxon>Amygdaloideae</taxon>
        <taxon>Maleae</taxon>
        <taxon>Malus</taxon>
    </lineage>
</organism>
<dbReference type="Pfam" id="PF02854">
    <property type="entry name" value="MIF4G"/>
    <property type="match status" value="1"/>
</dbReference>
<keyword evidence="2" id="KW-0396">Initiation factor</keyword>
<dbReference type="Gene3D" id="1.25.40.180">
    <property type="match status" value="1"/>
</dbReference>
<comment type="caution">
    <text evidence="5">The sequence shown here is derived from an EMBL/GenBank/DDBJ whole genome shotgun (WGS) entry which is preliminary data.</text>
</comment>
<dbReference type="PANTHER" id="PTHR23253">
    <property type="entry name" value="EUKARYOTIC TRANSLATION INITIATION FACTOR 4 GAMMA"/>
    <property type="match status" value="1"/>
</dbReference>
<sequence length="86" mass="10226">MHECIKKLFGQQQTPVEQDIEALCKLISTIGEMIDHPKAKEYMDAYFERMKSLSNNMKLYSSVRFMLNDAIDLRKNKWQQRRKVEG</sequence>
<comment type="similarity">
    <text evidence="1">Belongs to the eukaryotic initiation factor 4G family.</text>
</comment>
<name>A0A540K5I4_MALBA</name>
<dbReference type="Proteomes" id="UP000315295">
    <property type="component" value="Unassembled WGS sequence"/>
</dbReference>
<evidence type="ECO:0000256" key="2">
    <source>
        <dbReference type="ARBA" id="ARBA00022540"/>
    </source>
</evidence>
<dbReference type="GO" id="GO:0003743">
    <property type="term" value="F:translation initiation factor activity"/>
    <property type="evidence" value="ECO:0007669"/>
    <property type="project" value="UniProtKB-KW"/>
</dbReference>
<dbReference type="SUPFAM" id="SSF48371">
    <property type="entry name" value="ARM repeat"/>
    <property type="match status" value="1"/>
</dbReference>
<reference evidence="5 6" key="1">
    <citation type="journal article" date="2019" name="G3 (Bethesda)">
        <title>Sequencing of a Wild Apple (Malus baccata) Genome Unravels the Differences Between Cultivated and Wild Apple Species Regarding Disease Resistance and Cold Tolerance.</title>
        <authorList>
            <person name="Chen X."/>
        </authorList>
    </citation>
    <scope>NUCLEOTIDE SEQUENCE [LARGE SCALE GENOMIC DNA]</scope>
    <source>
        <strain evidence="6">cv. Shandingzi</strain>
        <tissue evidence="5">Leaves</tissue>
    </source>
</reference>
<gene>
    <name evidence="5" type="ORF">C1H46_044993</name>
</gene>
<dbReference type="STRING" id="106549.A0A540K5I4"/>
<dbReference type="InterPro" id="IPR003890">
    <property type="entry name" value="MIF4G-like_typ-3"/>
</dbReference>
<dbReference type="AlphaFoldDB" id="A0A540K5I4"/>
<dbReference type="GO" id="GO:0003729">
    <property type="term" value="F:mRNA binding"/>
    <property type="evidence" value="ECO:0007669"/>
    <property type="project" value="TreeGrafter"/>
</dbReference>
<dbReference type="EMBL" id="VIEB01003457">
    <property type="protein sequence ID" value="TQD69474.1"/>
    <property type="molecule type" value="Genomic_DNA"/>
</dbReference>
<keyword evidence="3" id="KW-0648">Protein biosynthesis</keyword>
<dbReference type="InterPro" id="IPR016024">
    <property type="entry name" value="ARM-type_fold"/>
</dbReference>
<evidence type="ECO:0000313" key="6">
    <source>
        <dbReference type="Proteomes" id="UP000315295"/>
    </source>
</evidence>
<keyword evidence="6" id="KW-1185">Reference proteome</keyword>
<dbReference type="PANTHER" id="PTHR23253:SF9">
    <property type="entry name" value="EUKARYOTIC TRANSLATION INITIATION FACTOR 4 GAMMA 2"/>
    <property type="match status" value="1"/>
</dbReference>
<evidence type="ECO:0000256" key="3">
    <source>
        <dbReference type="ARBA" id="ARBA00022917"/>
    </source>
</evidence>
<dbReference type="GO" id="GO:0016281">
    <property type="term" value="C:eukaryotic translation initiation factor 4F complex"/>
    <property type="evidence" value="ECO:0007669"/>
    <property type="project" value="TreeGrafter"/>
</dbReference>
<proteinExistence type="inferred from homology"/>
<evidence type="ECO:0000313" key="5">
    <source>
        <dbReference type="EMBL" id="TQD69474.1"/>
    </source>
</evidence>
<evidence type="ECO:0000256" key="1">
    <source>
        <dbReference type="ARBA" id="ARBA00005775"/>
    </source>
</evidence>